<name>A0A5B1B2T4_MYCSI</name>
<dbReference type="RefSeq" id="WP_188113187.1">
    <property type="nucleotide sequence ID" value="NZ_VTZN01000421.1"/>
</dbReference>
<accession>A0A5B1B2T4</accession>
<proteinExistence type="predicted"/>
<dbReference type="InterPro" id="IPR025668">
    <property type="entry name" value="Tnp_DDE_dom"/>
</dbReference>
<evidence type="ECO:0000259" key="1">
    <source>
        <dbReference type="Pfam" id="PF13701"/>
    </source>
</evidence>
<evidence type="ECO:0000313" key="2">
    <source>
        <dbReference type="EMBL" id="KAA1242586.1"/>
    </source>
</evidence>
<gene>
    <name evidence="2" type="ORF">F0Q45_26205</name>
</gene>
<feature type="non-terminal residue" evidence="2">
    <location>
        <position position="1"/>
    </location>
</feature>
<organism evidence="2 3">
    <name type="scientific">Mycobacterium simiae</name>
    <name type="common">Mycobacterium habana</name>
    <dbReference type="NCBI Taxonomy" id="1784"/>
    <lineage>
        <taxon>Bacteria</taxon>
        <taxon>Bacillati</taxon>
        <taxon>Actinomycetota</taxon>
        <taxon>Actinomycetes</taxon>
        <taxon>Mycobacteriales</taxon>
        <taxon>Mycobacteriaceae</taxon>
        <taxon>Mycobacterium</taxon>
        <taxon>Mycobacterium simiae complex</taxon>
    </lineage>
</organism>
<protein>
    <submittedName>
        <fullName evidence="2">IS1380 family transposase</fullName>
    </submittedName>
</protein>
<evidence type="ECO:0000313" key="3">
    <source>
        <dbReference type="Proteomes" id="UP000324701"/>
    </source>
</evidence>
<feature type="domain" description="Transposase DDE" evidence="1">
    <location>
        <begin position="3"/>
        <end position="244"/>
    </location>
</feature>
<dbReference type="EMBL" id="VTZN01000421">
    <property type="protein sequence ID" value="KAA1242586.1"/>
    <property type="molecule type" value="Genomic_DNA"/>
</dbReference>
<keyword evidence="3" id="KW-1185">Reference proteome</keyword>
<sequence length="247" mass="27679">WRRKLLITIDGAGSSHAVVEHLEKLNAQPGRSVDYSVGFDLDERARVAIGQMPAQGWEPALDAAGDARDDAQVAELTALLREGPGGDRLDGWPAGMRILVRREKIEEDRQLSLFEHLNGYRYQLIATNIRGGHPQRLEARHRVHARVEGFIRCAKDTGLARWPSKSFAINTAWVAAVAIAIDLLCWMRLLLLDGPLSKAEPATLRYQLLHAAARLVKHSRHLILRVPKTWPWAKEFADALNRVHAIP</sequence>
<dbReference type="Proteomes" id="UP000324701">
    <property type="component" value="Unassembled WGS sequence"/>
</dbReference>
<comment type="caution">
    <text evidence="2">The sequence shown here is derived from an EMBL/GenBank/DDBJ whole genome shotgun (WGS) entry which is preliminary data.</text>
</comment>
<reference evidence="2 3" key="1">
    <citation type="submission" date="2019-09" db="EMBL/GenBank/DDBJ databases">
        <title>Report of infection by Mycobacterium simiae a patient suffering from pulmonary tuberculosis.</title>
        <authorList>
            <person name="Mohanty P.S."/>
            <person name="Bansal A.K."/>
            <person name="Singh H."/>
            <person name="Sharma S."/>
            <person name="Patil S.A."/>
            <person name="Upadhaya P."/>
            <person name="Singh P.K."/>
            <person name="Kumar D."/>
            <person name="Kumar S."/>
            <person name="Singh R.K."/>
            <person name="Chaudhary B."/>
        </authorList>
    </citation>
    <scope>NUCLEOTIDE SEQUENCE [LARGE SCALE GENOMIC DNA]</scope>
    <source>
        <strain evidence="2 3">JAL-560-SIM</strain>
    </source>
</reference>
<dbReference type="AlphaFoldDB" id="A0A5B1B2T4"/>
<dbReference type="Pfam" id="PF13701">
    <property type="entry name" value="DDE_Tnp_1_4"/>
    <property type="match status" value="1"/>
</dbReference>